<reference evidence="2 3" key="1">
    <citation type="submission" date="2018-11" db="EMBL/GenBank/DDBJ databases">
        <title>Genome sequence of Saitozyma podzolica DSM 27192.</title>
        <authorList>
            <person name="Aliyu H."/>
            <person name="Gorte O."/>
            <person name="Ochsenreither K."/>
        </authorList>
    </citation>
    <scope>NUCLEOTIDE SEQUENCE [LARGE SCALE GENOMIC DNA]</scope>
    <source>
        <strain evidence="2 3">DSM 27192</strain>
    </source>
</reference>
<dbReference type="OrthoDB" id="10627722at2759"/>
<organism evidence="2 3">
    <name type="scientific">Saitozyma podzolica</name>
    <dbReference type="NCBI Taxonomy" id="1890683"/>
    <lineage>
        <taxon>Eukaryota</taxon>
        <taxon>Fungi</taxon>
        <taxon>Dikarya</taxon>
        <taxon>Basidiomycota</taxon>
        <taxon>Agaricomycotina</taxon>
        <taxon>Tremellomycetes</taxon>
        <taxon>Tremellales</taxon>
        <taxon>Trimorphomycetaceae</taxon>
        <taxon>Saitozyma</taxon>
    </lineage>
</organism>
<evidence type="ECO:0000256" key="1">
    <source>
        <dbReference type="SAM" id="MobiDB-lite"/>
    </source>
</evidence>
<feature type="region of interest" description="Disordered" evidence="1">
    <location>
        <begin position="172"/>
        <end position="235"/>
    </location>
</feature>
<gene>
    <name evidence="2" type="ORF">EHS25_007829</name>
</gene>
<feature type="compositionally biased region" description="Basic and acidic residues" evidence="1">
    <location>
        <begin position="180"/>
        <end position="192"/>
    </location>
</feature>
<feature type="region of interest" description="Disordered" evidence="1">
    <location>
        <begin position="1"/>
        <end position="39"/>
    </location>
</feature>
<protein>
    <submittedName>
        <fullName evidence="2">Uncharacterized protein</fullName>
    </submittedName>
</protein>
<dbReference type="EMBL" id="RSCD01000004">
    <property type="protein sequence ID" value="RSH93473.1"/>
    <property type="molecule type" value="Genomic_DNA"/>
</dbReference>
<sequence>MPLNFRSSTQGSGRSGGPPLTLFADARVTSQTSSGSTHTRPSLFVADFTYDTALDEEEEEYTLEEWAAICEADERREREAQERYEDAIAPGWLCSEVSAGIDVVSDRASVIASYQLRARHEVLLRRQSSRLTVRQRNRDNKDSRASTGLFMSVMEDERHSALASAGNYQILDAPGQTEPRSIRDGSTSHDVEQDAEAEETARTSASGAPNRQQDRAARGAEDRGRGDRSDNTRAG</sequence>
<comment type="caution">
    <text evidence="2">The sequence shown here is derived from an EMBL/GenBank/DDBJ whole genome shotgun (WGS) entry which is preliminary data.</text>
</comment>
<proteinExistence type="predicted"/>
<name>A0A427YQU6_9TREE</name>
<feature type="compositionally biased region" description="Basic and acidic residues" evidence="1">
    <location>
        <begin position="212"/>
        <end position="235"/>
    </location>
</feature>
<dbReference type="AlphaFoldDB" id="A0A427YQU6"/>
<accession>A0A427YQU6</accession>
<keyword evidence="3" id="KW-1185">Reference proteome</keyword>
<evidence type="ECO:0000313" key="2">
    <source>
        <dbReference type="EMBL" id="RSH93473.1"/>
    </source>
</evidence>
<dbReference type="Proteomes" id="UP000279259">
    <property type="component" value="Unassembled WGS sequence"/>
</dbReference>
<feature type="compositionally biased region" description="Low complexity" evidence="1">
    <location>
        <begin position="1"/>
        <end position="12"/>
    </location>
</feature>
<evidence type="ECO:0000313" key="3">
    <source>
        <dbReference type="Proteomes" id="UP000279259"/>
    </source>
</evidence>
<feature type="compositionally biased region" description="Polar residues" evidence="1">
    <location>
        <begin position="28"/>
        <end position="39"/>
    </location>
</feature>